<keyword evidence="1" id="KW-1133">Transmembrane helix</keyword>
<evidence type="ECO:0000313" key="4">
    <source>
        <dbReference type="Proteomes" id="UP000811609"/>
    </source>
</evidence>
<protein>
    <submittedName>
        <fullName evidence="2">Uncharacterized protein</fullName>
    </submittedName>
</protein>
<dbReference type="AlphaFoldDB" id="A0A8T1PTG3"/>
<feature type="transmembrane region" description="Helical" evidence="1">
    <location>
        <begin position="76"/>
        <end position="93"/>
    </location>
</feature>
<name>A0A8T1PTG3_CARIL</name>
<evidence type="ECO:0000313" key="2">
    <source>
        <dbReference type="EMBL" id="KAG6643610.1"/>
    </source>
</evidence>
<comment type="caution">
    <text evidence="2">The sequence shown here is derived from an EMBL/GenBank/DDBJ whole genome shotgun (WGS) entry which is preliminary data.</text>
</comment>
<evidence type="ECO:0000313" key="3">
    <source>
        <dbReference type="EMBL" id="KAG6697953.1"/>
    </source>
</evidence>
<reference evidence="2" key="1">
    <citation type="submission" date="2020-12" db="EMBL/GenBank/DDBJ databases">
        <title>WGS assembly of Carya illinoinensis cv. Pawnee.</title>
        <authorList>
            <person name="Platts A."/>
            <person name="Shu S."/>
            <person name="Wright S."/>
            <person name="Barry K."/>
            <person name="Edger P."/>
            <person name="Pires J.C."/>
            <person name="Schmutz J."/>
        </authorList>
    </citation>
    <scope>NUCLEOTIDE SEQUENCE</scope>
    <source>
        <tissue evidence="2">Leaf</tissue>
    </source>
</reference>
<keyword evidence="1" id="KW-0472">Membrane</keyword>
<evidence type="ECO:0000256" key="1">
    <source>
        <dbReference type="SAM" id="Phobius"/>
    </source>
</evidence>
<proteinExistence type="predicted"/>
<dbReference type="Proteomes" id="UP000811609">
    <property type="component" value="Chromosome 9"/>
</dbReference>
<dbReference type="EMBL" id="CM031817">
    <property type="protein sequence ID" value="KAG6643610.1"/>
    <property type="molecule type" value="Genomic_DNA"/>
</dbReference>
<dbReference type="Proteomes" id="UP000811246">
    <property type="component" value="Chromosome 9"/>
</dbReference>
<accession>A0A8T1PTG3</accession>
<keyword evidence="4" id="KW-1185">Reference proteome</keyword>
<reference evidence="3" key="2">
    <citation type="submission" date="2021-01" db="EMBL/GenBank/DDBJ databases">
        <authorList>
            <person name="Lovell J.T."/>
            <person name="Bentley N."/>
            <person name="Bhattarai G."/>
            <person name="Jenkins J.W."/>
            <person name="Sreedasyam A."/>
            <person name="Alarcon Y."/>
            <person name="Bock C."/>
            <person name="Boston L."/>
            <person name="Carlson J."/>
            <person name="Cervantes K."/>
            <person name="Clermont K."/>
            <person name="Krom N."/>
            <person name="Kubenka K."/>
            <person name="Mamidi S."/>
            <person name="Mattison C."/>
            <person name="Monteros M."/>
            <person name="Pisani C."/>
            <person name="Plott C."/>
            <person name="Rajasekar S."/>
            <person name="Rhein H.S."/>
            <person name="Rohla C."/>
            <person name="Song M."/>
            <person name="Hilaire R.S."/>
            <person name="Shu S."/>
            <person name="Wells L."/>
            <person name="Wang X."/>
            <person name="Webber J."/>
            <person name="Heerema R.J."/>
            <person name="Klein P."/>
            <person name="Conner P."/>
            <person name="Grauke L."/>
            <person name="Grimwood J."/>
            <person name="Schmutz J."/>
            <person name="Randall J.J."/>
        </authorList>
    </citation>
    <scope>NUCLEOTIDE SEQUENCE</scope>
    <source>
        <tissue evidence="3">Leaf</tissue>
    </source>
</reference>
<sequence>MGSAQYYMHKGAPFMTGRSISATACGIWQRNGGTRSSLRSSLLLLIINNKKEKIRNSGSWNELPAMLKSLKRNCDLVLDFLYCFGFSIFLLYVK</sequence>
<gene>
    <name evidence="2" type="ORF">CIPAW_09G223400</name>
    <name evidence="3" type="ORF">I3842_09G227100</name>
</gene>
<keyword evidence="1" id="KW-0812">Transmembrane</keyword>
<organism evidence="2 4">
    <name type="scientific">Carya illinoinensis</name>
    <name type="common">Pecan</name>
    <dbReference type="NCBI Taxonomy" id="32201"/>
    <lineage>
        <taxon>Eukaryota</taxon>
        <taxon>Viridiplantae</taxon>
        <taxon>Streptophyta</taxon>
        <taxon>Embryophyta</taxon>
        <taxon>Tracheophyta</taxon>
        <taxon>Spermatophyta</taxon>
        <taxon>Magnoliopsida</taxon>
        <taxon>eudicotyledons</taxon>
        <taxon>Gunneridae</taxon>
        <taxon>Pentapetalae</taxon>
        <taxon>rosids</taxon>
        <taxon>fabids</taxon>
        <taxon>Fagales</taxon>
        <taxon>Juglandaceae</taxon>
        <taxon>Carya</taxon>
    </lineage>
</organism>
<dbReference type="EMBL" id="CM031833">
    <property type="protein sequence ID" value="KAG6697953.1"/>
    <property type="molecule type" value="Genomic_DNA"/>
</dbReference>